<sequence>MDVPKYLQVLWRSKWFLLVGAVVAAIAAFFAGFTIIDGKVTSRAVQSYTAATTLLVAGESDNMYQAVVPGQPLVEGQTQPETVDLTSKAILYAYLISGLDMRGEVEDQIGVFSDDESLTALRRTTQPGGDESFPGRYVLPILSVVGTSLNPDRAEEIADTAADLFLAQVVAEQDAATLPDSDRVVVSVLDRAPATEVEGSNPAIPIVITFLGVFLLFVAAAFILAGVRAGRSKRNRPTPSGGPAAPEPDAEDAEHVDADSGELFDPLADAPLGAPVDPSPDGDRVRSRRGARETAPVEEPDPAYTG</sequence>
<feature type="region of interest" description="Disordered" evidence="1">
    <location>
        <begin position="231"/>
        <end position="306"/>
    </location>
</feature>
<name>A0A0M2H8Q0_MICTR</name>
<dbReference type="AlphaFoldDB" id="A0A0M2H8Q0"/>
<gene>
    <name evidence="3" type="ORF">RS82_03670</name>
</gene>
<dbReference type="PATRIC" id="fig|69370.6.peg.3737"/>
<feature type="compositionally biased region" description="Acidic residues" evidence="1">
    <location>
        <begin position="296"/>
        <end position="306"/>
    </location>
</feature>
<evidence type="ECO:0008006" key="5">
    <source>
        <dbReference type="Google" id="ProtNLM"/>
    </source>
</evidence>
<accession>A0A0M2H8Q0</accession>
<dbReference type="EMBL" id="JYJA01000040">
    <property type="protein sequence ID" value="KJL40341.1"/>
    <property type="molecule type" value="Genomic_DNA"/>
</dbReference>
<keyword evidence="4" id="KW-1185">Reference proteome</keyword>
<feature type="transmembrane region" description="Helical" evidence="2">
    <location>
        <begin position="203"/>
        <end position="227"/>
    </location>
</feature>
<feature type="transmembrane region" description="Helical" evidence="2">
    <location>
        <begin position="15"/>
        <end position="36"/>
    </location>
</feature>
<protein>
    <recommendedName>
        <fullName evidence="5">Capsular polysaccharide biosynthesis protein</fullName>
    </recommendedName>
</protein>
<organism evidence="3 4">
    <name type="scientific">Microbacterium trichothecenolyticum</name>
    <name type="common">Aureobacterium trichothecenolyticum</name>
    <dbReference type="NCBI Taxonomy" id="69370"/>
    <lineage>
        <taxon>Bacteria</taxon>
        <taxon>Bacillati</taxon>
        <taxon>Actinomycetota</taxon>
        <taxon>Actinomycetes</taxon>
        <taxon>Micrococcales</taxon>
        <taxon>Microbacteriaceae</taxon>
        <taxon>Microbacterium</taxon>
    </lineage>
</organism>
<evidence type="ECO:0000313" key="3">
    <source>
        <dbReference type="EMBL" id="KJL40341.1"/>
    </source>
</evidence>
<keyword evidence="2" id="KW-0472">Membrane</keyword>
<reference evidence="3 4" key="1">
    <citation type="submission" date="2015-02" db="EMBL/GenBank/DDBJ databases">
        <title>Draft genome sequences of ten Microbacterium spp. with emphasis on heavy metal contaminated environments.</title>
        <authorList>
            <person name="Corretto E."/>
        </authorList>
    </citation>
    <scope>NUCLEOTIDE SEQUENCE [LARGE SCALE GENOMIC DNA]</scope>
    <source>
        <strain evidence="3 4">DSM 8608</strain>
    </source>
</reference>
<dbReference type="Proteomes" id="UP000034098">
    <property type="component" value="Unassembled WGS sequence"/>
</dbReference>
<proteinExistence type="predicted"/>
<keyword evidence="2" id="KW-0812">Transmembrane</keyword>
<evidence type="ECO:0000256" key="1">
    <source>
        <dbReference type="SAM" id="MobiDB-lite"/>
    </source>
</evidence>
<dbReference type="RefSeq" id="WP_045302027.1">
    <property type="nucleotide sequence ID" value="NZ_JYJA01000040.1"/>
</dbReference>
<keyword evidence="2" id="KW-1133">Transmembrane helix</keyword>
<evidence type="ECO:0000256" key="2">
    <source>
        <dbReference type="SAM" id="Phobius"/>
    </source>
</evidence>
<evidence type="ECO:0000313" key="4">
    <source>
        <dbReference type="Proteomes" id="UP000034098"/>
    </source>
</evidence>
<comment type="caution">
    <text evidence="3">The sequence shown here is derived from an EMBL/GenBank/DDBJ whole genome shotgun (WGS) entry which is preliminary data.</text>
</comment>